<reference evidence="3" key="1">
    <citation type="submission" date="2018-01" db="EMBL/GenBank/DDBJ databases">
        <authorList>
            <person name="Regsiter A."/>
            <person name="William W."/>
        </authorList>
    </citation>
    <scope>NUCLEOTIDE SEQUENCE</scope>
    <source>
        <strain evidence="3">TRIP AH-1</strain>
    </source>
</reference>
<dbReference type="EMBL" id="OJIN01000091">
    <property type="protein sequence ID" value="SPD73359.1"/>
    <property type="molecule type" value="Genomic_DNA"/>
</dbReference>
<protein>
    <recommendedName>
        <fullName evidence="2">Protein kinase domain-containing protein</fullName>
    </recommendedName>
</protein>
<name>A0A445MVE2_9BACT</name>
<sequence length="402" mass="46741">MNMLSFFGLLNAIYGSKTPDLEAIQRKGLLAVKIAQHYALRIDFLDEDVCRHLAKLYRSNMSIPSEDIDLLLKGYVSDSWFDELQEFDTVPIASASVGQVHKARLKDNSQVVVKVIKKDFRKSFLDDIRSLRRLIHIAIFFYPRLSRVFDPLGIISHIEDYTLSELNLLNEIHGQETLRKIYHEYRETYDLSRLKFHRLYAALSNENVLVSEYIDGHSFDELLGKDGLPYEKLLDLFSIHGLYLFGRGVFHGDIHPGNVILDKDGYINFIDTSAVSTIGEKIRYGLFRFFEALSFYDYKECANHINQMSEKKLYERNFEKFKDSFYELYDDFADKTVSEVSLTKKMMDTIKLAVTCGMRFEKGMFSIIKSLMYLDGMVLRCRPDAVLIKDMRPFIGDFNKIL</sequence>
<comment type="similarity">
    <text evidence="1">Belongs to the protein kinase superfamily. ADCK protein kinase family.</text>
</comment>
<dbReference type="InterPro" id="IPR011009">
    <property type="entry name" value="Kinase-like_dom_sf"/>
</dbReference>
<dbReference type="Pfam" id="PF03109">
    <property type="entry name" value="ABC1"/>
    <property type="match status" value="1"/>
</dbReference>
<dbReference type="GO" id="GO:0004672">
    <property type="term" value="F:protein kinase activity"/>
    <property type="evidence" value="ECO:0007669"/>
    <property type="project" value="InterPro"/>
</dbReference>
<gene>
    <name evidence="3" type="ORF">PITCH_A1800045</name>
</gene>
<proteinExistence type="inferred from homology"/>
<dbReference type="AlphaFoldDB" id="A0A445MVE2"/>
<dbReference type="InterPro" id="IPR050154">
    <property type="entry name" value="UbiB_kinase"/>
</dbReference>
<accession>A0A445MVE2</accession>
<evidence type="ECO:0000256" key="1">
    <source>
        <dbReference type="ARBA" id="ARBA00009670"/>
    </source>
</evidence>
<dbReference type="PROSITE" id="PS50011">
    <property type="entry name" value="PROTEIN_KINASE_DOM"/>
    <property type="match status" value="1"/>
</dbReference>
<dbReference type="PANTHER" id="PTHR10566">
    <property type="entry name" value="CHAPERONE-ACTIVITY OF BC1 COMPLEX CABC1 -RELATED"/>
    <property type="match status" value="1"/>
</dbReference>
<evidence type="ECO:0000313" key="3">
    <source>
        <dbReference type="EMBL" id="SPD73359.1"/>
    </source>
</evidence>
<organism evidence="3">
    <name type="scientific">uncultured Desulfobacterium sp</name>
    <dbReference type="NCBI Taxonomy" id="201089"/>
    <lineage>
        <taxon>Bacteria</taxon>
        <taxon>Pseudomonadati</taxon>
        <taxon>Thermodesulfobacteriota</taxon>
        <taxon>Desulfobacteria</taxon>
        <taxon>Desulfobacterales</taxon>
        <taxon>Desulfobacteriaceae</taxon>
        <taxon>Desulfobacterium</taxon>
        <taxon>environmental samples</taxon>
    </lineage>
</organism>
<evidence type="ECO:0000259" key="2">
    <source>
        <dbReference type="PROSITE" id="PS50011"/>
    </source>
</evidence>
<dbReference type="InterPro" id="IPR004147">
    <property type="entry name" value="ABC1_dom"/>
</dbReference>
<dbReference type="InterPro" id="IPR000719">
    <property type="entry name" value="Prot_kinase_dom"/>
</dbReference>
<dbReference type="PANTHER" id="PTHR10566:SF113">
    <property type="entry name" value="PROTEIN ACTIVITY OF BC1 COMPLEX KINASE 7, CHLOROPLASTIC"/>
    <property type="match status" value="1"/>
</dbReference>
<dbReference type="GO" id="GO:0005524">
    <property type="term" value="F:ATP binding"/>
    <property type="evidence" value="ECO:0007669"/>
    <property type="project" value="InterPro"/>
</dbReference>
<dbReference type="Gene3D" id="1.10.510.10">
    <property type="entry name" value="Transferase(Phosphotransferase) domain 1"/>
    <property type="match status" value="1"/>
</dbReference>
<dbReference type="SUPFAM" id="SSF56112">
    <property type="entry name" value="Protein kinase-like (PK-like)"/>
    <property type="match status" value="1"/>
</dbReference>
<feature type="domain" description="Protein kinase" evidence="2">
    <location>
        <begin position="86"/>
        <end position="402"/>
    </location>
</feature>
<dbReference type="CDD" id="cd05121">
    <property type="entry name" value="ABC1_ADCK3-like"/>
    <property type="match status" value="1"/>
</dbReference>